<dbReference type="SUPFAM" id="SSF53335">
    <property type="entry name" value="S-adenosyl-L-methionine-dependent methyltransferases"/>
    <property type="match status" value="1"/>
</dbReference>
<dbReference type="Gene3D" id="3.40.50.150">
    <property type="entry name" value="Vaccinia Virus protein VP39"/>
    <property type="match status" value="1"/>
</dbReference>
<reference evidence="1 2" key="1">
    <citation type="journal article" date="2017" name="ISME J.">
        <title>Potential for microbial H2 and metal transformations associated with novel bacteria and archaea in deep terrestrial subsurface sediments.</title>
        <authorList>
            <person name="Hernsdorf A.W."/>
            <person name="Amano Y."/>
            <person name="Miyakawa K."/>
            <person name="Ise K."/>
            <person name="Suzuki Y."/>
            <person name="Anantharaman K."/>
            <person name="Probst A."/>
            <person name="Burstein D."/>
            <person name="Thomas B.C."/>
            <person name="Banfield J.F."/>
        </authorList>
    </citation>
    <scope>NUCLEOTIDE SEQUENCE [LARGE SCALE GENOMIC DNA]</scope>
    <source>
        <strain evidence="1">HGW-Wallbacteria-1</strain>
    </source>
</reference>
<dbReference type="InterPro" id="IPR029063">
    <property type="entry name" value="SAM-dependent_MTases_sf"/>
</dbReference>
<proteinExistence type="predicted"/>
<keyword evidence="1" id="KW-0808">Transferase</keyword>
<accession>A0A2N1PHQ7</accession>
<evidence type="ECO:0000313" key="2">
    <source>
        <dbReference type="Proteomes" id="UP000233256"/>
    </source>
</evidence>
<comment type="caution">
    <text evidence="1">The sequence shown here is derived from an EMBL/GenBank/DDBJ whole genome shotgun (WGS) entry which is preliminary data.</text>
</comment>
<dbReference type="GO" id="GO:0008168">
    <property type="term" value="F:methyltransferase activity"/>
    <property type="evidence" value="ECO:0007669"/>
    <property type="project" value="UniProtKB-KW"/>
</dbReference>
<keyword evidence="1" id="KW-0489">Methyltransferase</keyword>
<dbReference type="GO" id="GO:0032259">
    <property type="term" value="P:methylation"/>
    <property type="evidence" value="ECO:0007669"/>
    <property type="project" value="UniProtKB-KW"/>
</dbReference>
<name>A0A2N1PHQ7_9BACT</name>
<dbReference type="EMBL" id="PGXC01000091">
    <property type="protein sequence ID" value="PKK87881.1"/>
    <property type="molecule type" value="Genomic_DNA"/>
</dbReference>
<sequence length="186" mass="20294">MIDLAWEFLRPVLNPGDIVVDATAGTGQDTLFLRQCVGETGRVFAFDIQATALQQTKDNLEKSGYADQVTLIHQSHDFMVPALKAAAVGERAVKAIMFNLGYFPGGDQTITTEVETTMVALEGALSLLAPGGLITICLYPGHPGGFEEAQTVITWCETLEAPFVAHHFRTLNRKSPPTFVMIQRTR</sequence>
<dbReference type="CDD" id="cd02440">
    <property type="entry name" value="AdoMet_MTases"/>
    <property type="match status" value="1"/>
</dbReference>
<gene>
    <name evidence="1" type="primary">mraW</name>
    <name evidence="1" type="ORF">CVV64_21215</name>
</gene>
<dbReference type="Proteomes" id="UP000233256">
    <property type="component" value="Unassembled WGS sequence"/>
</dbReference>
<protein>
    <submittedName>
        <fullName evidence="1">16S rRNA (Cytosine(1402)-N(4))-methyltransferase</fullName>
    </submittedName>
</protein>
<dbReference type="PANTHER" id="PTHR35276:SF1">
    <property type="entry name" value="TRNA (MNM(5)S(2)U34)-METHYLTRANSFERASE, CHLOROPLASTIC"/>
    <property type="match status" value="1"/>
</dbReference>
<organism evidence="1 2">
    <name type="scientific">Candidatus Wallbacteria bacterium HGW-Wallbacteria-1</name>
    <dbReference type="NCBI Taxonomy" id="2013854"/>
    <lineage>
        <taxon>Bacteria</taxon>
        <taxon>Candidatus Walliibacteriota</taxon>
    </lineage>
</organism>
<dbReference type="PANTHER" id="PTHR35276">
    <property type="entry name" value="S-ADENOSYL-L-METHIONINE-DEPENDENT METHYLTRANSFERASES SUPERFAMILY PROTEIN"/>
    <property type="match status" value="1"/>
</dbReference>
<evidence type="ECO:0000313" key="1">
    <source>
        <dbReference type="EMBL" id="PKK87881.1"/>
    </source>
</evidence>
<dbReference type="InterPro" id="IPR010719">
    <property type="entry name" value="MnmM_MeTrfase"/>
</dbReference>
<dbReference type="Pfam" id="PF06962">
    <property type="entry name" value="rRNA_methylase"/>
    <property type="match status" value="1"/>
</dbReference>
<dbReference type="AlphaFoldDB" id="A0A2N1PHQ7"/>